<dbReference type="EMBL" id="CAJVCH010545436">
    <property type="protein sequence ID" value="CAG7827935.1"/>
    <property type="molecule type" value="Genomic_DNA"/>
</dbReference>
<dbReference type="AlphaFoldDB" id="A0A8J2LA36"/>
<sequence length="76" mass="8931">NAWKGKYSNVWRKYVVLNWRKYGDYDLDSEEERITTTSEPLPYFDDHFNLTNITAPLGSTAFLHCKVNTLRDKTVS</sequence>
<dbReference type="Proteomes" id="UP000708208">
    <property type="component" value="Unassembled WGS sequence"/>
</dbReference>
<reference evidence="1" key="1">
    <citation type="submission" date="2021-06" db="EMBL/GenBank/DDBJ databases">
        <authorList>
            <person name="Hodson N. C."/>
            <person name="Mongue J. A."/>
            <person name="Jaron S. K."/>
        </authorList>
    </citation>
    <scope>NUCLEOTIDE SEQUENCE</scope>
</reference>
<evidence type="ECO:0000313" key="2">
    <source>
        <dbReference type="Proteomes" id="UP000708208"/>
    </source>
</evidence>
<accession>A0A8J2LA36</accession>
<evidence type="ECO:0000313" key="1">
    <source>
        <dbReference type="EMBL" id="CAG7827935.1"/>
    </source>
</evidence>
<feature type="non-terminal residue" evidence="1">
    <location>
        <position position="1"/>
    </location>
</feature>
<comment type="caution">
    <text evidence="1">The sequence shown here is derived from an EMBL/GenBank/DDBJ whole genome shotgun (WGS) entry which is preliminary data.</text>
</comment>
<name>A0A8J2LA36_9HEXA</name>
<protein>
    <submittedName>
        <fullName evidence="1">Uncharacterized protein</fullName>
    </submittedName>
</protein>
<organism evidence="1 2">
    <name type="scientific">Allacma fusca</name>
    <dbReference type="NCBI Taxonomy" id="39272"/>
    <lineage>
        <taxon>Eukaryota</taxon>
        <taxon>Metazoa</taxon>
        <taxon>Ecdysozoa</taxon>
        <taxon>Arthropoda</taxon>
        <taxon>Hexapoda</taxon>
        <taxon>Collembola</taxon>
        <taxon>Symphypleona</taxon>
        <taxon>Sminthuridae</taxon>
        <taxon>Allacma</taxon>
    </lineage>
</organism>
<dbReference type="OrthoDB" id="6354602at2759"/>
<keyword evidence="2" id="KW-1185">Reference proteome</keyword>
<gene>
    <name evidence="1" type="ORF">AFUS01_LOCUS37890</name>
</gene>
<proteinExistence type="predicted"/>